<reference evidence="1" key="1">
    <citation type="submission" date="2019-07" db="EMBL/GenBank/DDBJ databases">
        <authorList>
            <person name="Ashton P.M."/>
            <person name="Dallman T."/>
            <person name="Nair S."/>
            <person name="De Pinna E."/>
            <person name="Peters T."/>
            <person name="Grant K."/>
        </authorList>
    </citation>
    <scope>NUCLEOTIDE SEQUENCE</scope>
    <source>
        <strain evidence="1">773673</strain>
    </source>
</reference>
<dbReference type="AlphaFoldDB" id="A0A5I6RBS8"/>
<gene>
    <name evidence="1" type="ORF">FPD99_19205</name>
</gene>
<protein>
    <submittedName>
        <fullName evidence="1">Uncharacterized protein</fullName>
    </submittedName>
</protein>
<sequence>MAFRILIIPASRQHFTAAQRICTTAQCFHIYFGNTGEKWNLFYFFPGLDNEQSEASVRRPVRPAFRRLSEYICD</sequence>
<dbReference type="EMBL" id="AAIQMM010000016">
    <property type="protein sequence ID" value="ECH0896098.1"/>
    <property type="molecule type" value="Genomic_DNA"/>
</dbReference>
<accession>A0A5I6RBS8</accession>
<name>A0A5I6RBS8_SALET</name>
<evidence type="ECO:0000313" key="1">
    <source>
        <dbReference type="EMBL" id="ECH0896098.1"/>
    </source>
</evidence>
<comment type="caution">
    <text evidence="1">The sequence shown here is derived from an EMBL/GenBank/DDBJ whole genome shotgun (WGS) entry which is preliminary data.</text>
</comment>
<proteinExistence type="predicted"/>
<organism evidence="1">
    <name type="scientific">Salmonella enterica subsp. enterica serovar Glostrup</name>
    <dbReference type="NCBI Taxonomy" id="1151180"/>
    <lineage>
        <taxon>Bacteria</taxon>
        <taxon>Pseudomonadati</taxon>
        <taxon>Pseudomonadota</taxon>
        <taxon>Gammaproteobacteria</taxon>
        <taxon>Enterobacterales</taxon>
        <taxon>Enterobacteriaceae</taxon>
        <taxon>Salmonella</taxon>
    </lineage>
</organism>